<organism evidence="2 3">
    <name type="scientific">Elsinoe australis</name>
    <dbReference type="NCBI Taxonomy" id="40998"/>
    <lineage>
        <taxon>Eukaryota</taxon>
        <taxon>Fungi</taxon>
        <taxon>Dikarya</taxon>
        <taxon>Ascomycota</taxon>
        <taxon>Pezizomycotina</taxon>
        <taxon>Dothideomycetes</taxon>
        <taxon>Dothideomycetidae</taxon>
        <taxon>Myriangiales</taxon>
        <taxon>Elsinoaceae</taxon>
        <taxon>Elsinoe</taxon>
    </lineage>
</organism>
<dbReference type="STRING" id="40998.A0A2P7Z428"/>
<feature type="region of interest" description="Disordered" evidence="1">
    <location>
        <begin position="76"/>
        <end position="306"/>
    </location>
</feature>
<feature type="compositionally biased region" description="Basic and acidic residues" evidence="1">
    <location>
        <begin position="120"/>
        <end position="175"/>
    </location>
</feature>
<comment type="caution">
    <text evidence="2">The sequence shown here is derived from an EMBL/GenBank/DDBJ whole genome shotgun (WGS) entry which is preliminary data.</text>
</comment>
<feature type="compositionally biased region" description="Basic and acidic residues" evidence="1">
    <location>
        <begin position="190"/>
        <end position="211"/>
    </location>
</feature>
<reference evidence="2 3" key="1">
    <citation type="submission" date="2017-05" db="EMBL/GenBank/DDBJ databases">
        <title>Draft genome sequence of Elsinoe australis.</title>
        <authorList>
            <person name="Cheng Q."/>
        </authorList>
    </citation>
    <scope>NUCLEOTIDE SEQUENCE [LARGE SCALE GENOMIC DNA]</scope>
    <source>
        <strain evidence="2 3">NL1</strain>
    </source>
</reference>
<name>A0A2P7Z428_9PEZI</name>
<accession>A0A2P7Z428</accession>
<feature type="compositionally biased region" description="Basic and acidic residues" evidence="1">
    <location>
        <begin position="76"/>
        <end position="92"/>
    </location>
</feature>
<sequence length="306" mass="32786">MVVTRPAVARGLAAARLARPVPSSLLRRSLRPAFRRGYASGGDAHGAPSSDIPWLLGAIAVTVPGCYYLWPEASHGDASHGHGGHEEHHEEPQGAEADDQEDANSEAAPKEPESEAPAESEEKPREESKDESKDESKEDPKDDSSDSEGKKEEKPSKPAKPDTTEPEKTSNKKVDGVQFKGKTSAGDENNEMHDTRKREPDSKGGFKKRIDSAYQKDLGAGEHYDEEGKPTACIDHGKTAAKPSGNPGAIDTKQAGLTTTATRHSTQIDQDPEKSKKGEGVPETAKSATTVNPKRPQGSDSPEENK</sequence>
<protein>
    <submittedName>
        <fullName evidence="2">Uncharacterized protein</fullName>
    </submittedName>
</protein>
<evidence type="ECO:0000256" key="1">
    <source>
        <dbReference type="SAM" id="MobiDB-lite"/>
    </source>
</evidence>
<dbReference type="OrthoDB" id="4590707at2759"/>
<evidence type="ECO:0000313" key="2">
    <source>
        <dbReference type="EMBL" id="PSK42954.1"/>
    </source>
</evidence>
<feature type="compositionally biased region" description="Polar residues" evidence="1">
    <location>
        <begin position="255"/>
        <end position="269"/>
    </location>
</feature>
<feature type="compositionally biased region" description="Basic and acidic residues" evidence="1">
    <location>
        <begin position="219"/>
        <end position="229"/>
    </location>
</feature>
<dbReference type="AlphaFoldDB" id="A0A2P7Z428"/>
<feature type="compositionally biased region" description="Basic and acidic residues" evidence="1">
    <location>
        <begin position="271"/>
        <end position="280"/>
    </location>
</feature>
<gene>
    <name evidence="2" type="ORF">B9Z65_6908</name>
</gene>
<keyword evidence="3" id="KW-1185">Reference proteome</keyword>
<dbReference type="Proteomes" id="UP000243723">
    <property type="component" value="Unassembled WGS sequence"/>
</dbReference>
<dbReference type="EMBL" id="NHZQ01000331">
    <property type="protein sequence ID" value="PSK42954.1"/>
    <property type="molecule type" value="Genomic_DNA"/>
</dbReference>
<proteinExistence type="predicted"/>
<evidence type="ECO:0000313" key="3">
    <source>
        <dbReference type="Proteomes" id="UP000243723"/>
    </source>
</evidence>